<dbReference type="AlphaFoldDB" id="A0A0L0FHE6"/>
<dbReference type="OrthoDB" id="543859at2759"/>
<keyword evidence="1" id="KW-1133">Transmembrane helix</keyword>
<keyword evidence="3" id="KW-1185">Reference proteome</keyword>
<evidence type="ECO:0000313" key="2">
    <source>
        <dbReference type="EMBL" id="KNC76197.1"/>
    </source>
</evidence>
<name>A0A0L0FHE6_9EUKA</name>
<protein>
    <submittedName>
        <fullName evidence="2">Uncharacterized protein</fullName>
    </submittedName>
</protein>
<evidence type="ECO:0000256" key="1">
    <source>
        <dbReference type="SAM" id="Phobius"/>
    </source>
</evidence>
<keyword evidence="1" id="KW-0472">Membrane</keyword>
<gene>
    <name evidence="2" type="ORF">SARC_11291</name>
</gene>
<evidence type="ECO:0000313" key="3">
    <source>
        <dbReference type="Proteomes" id="UP000054560"/>
    </source>
</evidence>
<reference evidence="2 3" key="1">
    <citation type="submission" date="2011-02" db="EMBL/GenBank/DDBJ databases">
        <title>The Genome Sequence of Sphaeroforma arctica JP610.</title>
        <authorList>
            <consortium name="The Broad Institute Genome Sequencing Platform"/>
            <person name="Russ C."/>
            <person name="Cuomo C."/>
            <person name="Young S.K."/>
            <person name="Zeng Q."/>
            <person name="Gargeya S."/>
            <person name="Alvarado L."/>
            <person name="Berlin A."/>
            <person name="Chapman S.B."/>
            <person name="Chen Z."/>
            <person name="Freedman E."/>
            <person name="Gellesch M."/>
            <person name="Goldberg J."/>
            <person name="Griggs A."/>
            <person name="Gujja S."/>
            <person name="Heilman E."/>
            <person name="Heiman D."/>
            <person name="Howarth C."/>
            <person name="Mehta T."/>
            <person name="Neiman D."/>
            <person name="Pearson M."/>
            <person name="Roberts A."/>
            <person name="Saif S."/>
            <person name="Shea T."/>
            <person name="Shenoy N."/>
            <person name="Sisk P."/>
            <person name="Stolte C."/>
            <person name="Sykes S."/>
            <person name="White J."/>
            <person name="Yandava C."/>
            <person name="Burger G."/>
            <person name="Gray M.W."/>
            <person name="Holland P.W.H."/>
            <person name="King N."/>
            <person name="Lang F.B.F."/>
            <person name="Roger A.J."/>
            <person name="Ruiz-Trillo I."/>
            <person name="Haas B."/>
            <person name="Nusbaum C."/>
            <person name="Birren B."/>
        </authorList>
    </citation>
    <scope>NUCLEOTIDE SEQUENCE [LARGE SCALE GENOMIC DNA]</scope>
    <source>
        <strain evidence="2 3">JP610</strain>
    </source>
</reference>
<organism evidence="2 3">
    <name type="scientific">Sphaeroforma arctica JP610</name>
    <dbReference type="NCBI Taxonomy" id="667725"/>
    <lineage>
        <taxon>Eukaryota</taxon>
        <taxon>Ichthyosporea</taxon>
        <taxon>Ichthyophonida</taxon>
        <taxon>Sphaeroforma</taxon>
    </lineage>
</organism>
<dbReference type="RefSeq" id="XP_014150099.1">
    <property type="nucleotide sequence ID" value="XM_014294624.1"/>
</dbReference>
<keyword evidence="1" id="KW-0812">Transmembrane</keyword>
<dbReference type="Proteomes" id="UP000054560">
    <property type="component" value="Unassembled WGS sequence"/>
</dbReference>
<feature type="transmembrane region" description="Helical" evidence="1">
    <location>
        <begin position="12"/>
        <end position="34"/>
    </location>
</feature>
<sequence length="162" mass="18035">MKMSAHDLAVAGTYSFLLTIVNIICIYLMGLLMFKIKEVAPIPGKTDFWKSAVHAQRLHPRGKGYGNHGLPMDIRSSAELDVEAQSQGTYHTQYQSTLRNNNTYQGAVPDEVYGTGFGALMAYRPPVHEQSHLNQLNNQFTLTQRTLNALNNSTMQRGGHQA</sequence>
<dbReference type="GeneID" id="25911795"/>
<dbReference type="EMBL" id="KQ243208">
    <property type="protein sequence ID" value="KNC76197.1"/>
    <property type="molecule type" value="Genomic_DNA"/>
</dbReference>
<proteinExistence type="predicted"/>
<accession>A0A0L0FHE6</accession>